<dbReference type="GO" id="GO:0004843">
    <property type="term" value="F:cysteine-type deubiquitinase activity"/>
    <property type="evidence" value="ECO:0007669"/>
    <property type="project" value="InterPro"/>
</dbReference>
<gene>
    <name evidence="3" type="ORF">H5410_005080</name>
</gene>
<comment type="similarity">
    <text evidence="1">Belongs to the peptidase C19 family.</text>
</comment>
<evidence type="ECO:0000259" key="2">
    <source>
        <dbReference type="PROSITE" id="PS50235"/>
    </source>
</evidence>
<dbReference type="AlphaFoldDB" id="A0A9J6A5F7"/>
<dbReference type="PROSITE" id="PS50235">
    <property type="entry name" value="USP_3"/>
    <property type="match status" value="1"/>
</dbReference>
<dbReference type="SUPFAM" id="SSF54001">
    <property type="entry name" value="Cysteine proteinases"/>
    <property type="match status" value="1"/>
</dbReference>
<dbReference type="PROSITE" id="PS00972">
    <property type="entry name" value="USP_1"/>
    <property type="match status" value="1"/>
</dbReference>
<dbReference type="GO" id="GO:0005634">
    <property type="term" value="C:nucleus"/>
    <property type="evidence" value="ECO:0007669"/>
    <property type="project" value="TreeGrafter"/>
</dbReference>
<reference evidence="3 4" key="1">
    <citation type="submission" date="2020-09" db="EMBL/GenBank/DDBJ databases">
        <title>De no assembly of potato wild relative species, Solanum commersonii.</title>
        <authorList>
            <person name="Cho K."/>
        </authorList>
    </citation>
    <scope>NUCLEOTIDE SEQUENCE [LARGE SCALE GENOMIC DNA]</scope>
    <source>
        <strain evidence="3">LZ3.2</strain>
        <tissue evidence="3">Leaf</tissue>
    </source>
</reference>
<proteinExistence type="inferred from homology"/>
<dbReference type="InterPro" id="IPR050164">
    <property type="entry name" value="Peptidase_C19"/>
</dbReference>
<dbReference type="GO" id="GO:0005829">
    <property type="term" value="C:cytosol"/>
    <property type="evidence" value="ECO:0007669"/>
    <property type="project" value="TreeGrafter"/>
</dbReference>
<evidence type="ECO:0000313" key="4">
    <source>
        <dbReference type="Proteomes" id="UP000824120"/>
    </source>
</evidence>
<name>A0A9J6A5F7_SOLCO</name>
<evidence type="ECO:0000256" key="1">
    <source>
        <dbReference type="ARBA" id="ARBA00009085"/>
    </source>
</evidence>
<organism evidence="3 4">
    <name type="scientific">Solanum commersonii</name>
    <name type="common">Commerson's wild potato</name>
    <name type="synonym">Commerson's nightshade</name>
    <dbReference type="NCBI Taxonomy" id="4109"/>
    <lineage>
        <taxon>Eukaryota</taxon>
        <taxon>Viridiplantae</taxon>
        <taxon>Streptophyta</taxon>
        <taxon>Embryophyta</taxon>
        <taxon>Tracheophyta</taxon>
        <taxon>Spermatophyta</taxon>
        <taxon>Magnoliopsida</taxon>
        <taxon>eudicotyledons</taxon>
        <taxon>Gunneridae</taxon>
        <taxon>Pentapetalae</taxon>
        <taxon>asterids</taxon>
        <taxon>lamiids</taxon>
        <taxon>Solanales</taxon>
        <taxon>Solanaceae</taxon>
        <taxon>Solanoideae</taxon>
        <taxon>Solaneae</taxon>
        <taxon>Solanum</taxon>
    </lineage>
</organism>
<dbReference type="InterPro" id="IPR038765">
    <property type="entry name" value="Papain-like_cys_pep_sf"/>
</dbReference>
<dbReference type="PANTHER" id="PTHR24006:SF747">
    <property type="entry name" value="UBIQUITIN CARBOXYL-TERMINAL HYDROLASE 20"/>
    <property type="match status" value="1"/>
</dbReference>
<dbReference type="Proteomes" id="UP000824120">
    <property type="component" value="Chromosome 2"/>
</dbReference>
<dbReference type="GO" id="GO:0016579">
    <property type="term" value="P:protein deubiquitination"/>
    <property type="evidence" value="ECO:0007669"/>
    <property type="project" value="InterPro"/>
</dbReference>
<comment type="caution">
    <text evidence="3">The sequence shown here is derived from an EMBL/GenBank/DDBJ whole genome shotgun (WGS) entry which is preliminary data.</text>
</comment>
<dbReference type="OrthoDB" id="1271729at2759"/>
<dbReference type="PANTHER" id="PTHR24006">
    <property type="entry name" value="UBIQUITIN CARBOXYL-TERMINAL HYDROLASE"/>
    <property type="match status" value="1"/>
</dbReference>
<dbReference type="Pfam" id="PF00443">
    <property type="entry name" value="UCH"/>
    <property type="match status" value="1"/>
</dbReference>
<dbReference type="InterPro" id="IPR001394">
    <property type="entry name" value="Peptidase_C19_UCH"/>
</dbReference>
<dbReference type="InterPro" id="IPR018200">
    <property type="entry name" value="USP_CS"/>
</dbReference>
<evidence type="ECO:0000313" key="3">
    <source>
        <dbReference type="EMBL" id="KAG5619862.1"/>
    </source>
</evidence>
<keyword evidence="4" id="KW-1185">Reference proteome</keyword>
<accession>A0A9J6A5F7</accession>
<feature type="domain" description="USP" evidence="2">
    <location>
        <begin position="90"/>
        <end position="329"/>
    </location>
</feature>
<dbReference type="InterPro" id="IPR028889">
    <property type="entry name" value="USP"/>
</dbReference>
<dbReference type="Gene3D" id="3.90.70.10">
    <property type="entry name" value="Cysteine proteinases"/>
    <property type="match status" value="1"/>
</dbReference>
<sequence length="329" mass="37107">MDLGLFDGQLDRIESAPTMITGADLDSTGCIISSDRSGYSYSDGEEWCPLEGEPSSLIGPICSTEPENFKKIVEEETKPIEYNPFKITGIGMCNLGNTCFVNAIVQSFMHTVVLLQLLRSIDHASPCQNFLSYFNVNQQQDAHEFLQCFLNQLESCCNYLEANDNIAMEAFGGRLVSKLRCSNSGHSSVTREPLIDISLEIEGIDNVPAALESFTKIEKIKFSCERCKTHGPFEKQLLIDHAPTVDVLHLKRFKNNGLVVQKVEKHVSFPLELDMLLYTNDINNEEMKYDLYVVIVYSGPSTSSGHYYSFIHCAPNKWYKFNDEKVDYV</sequence>
<protein>
    <recommendedName>
        <fullName evidence="2">USP domain-containing protein</fullName>
    </recommendedName>
</protein>
<dbReference type="EMBL" id="JACXVP010000002">
    <property type="protein sequence ID" value="KAG5619862.1"/>
    <property type="molecule type" value="Genomic_DNA"/>
</dbReference>